<dbReference type="InterPro" id="IPR014051">
    <property type="entry name" value="Phosphoesterase_HXTX"/>
</dbReference>
<dbReference type="InterPro" id="IPR009097">
    <property type="entry name" value="Cyclic_Pdiesterase"/>
</dbReference>
<feature type="domain" description="Phosphoesterase HXTX" evidence="2">
    <location>
        <begin position="106"/>
        <end position="185"/>
    </location>
</feature>
<dbReference type="GO" id="GO:0004113">
    <property type="term" value="F:2',3'-cyclic-nucleotide 3'-phosphodiesterase activity"/>
    <property type="evidence" value="ECO:0007669"/>
    <property type="project" value="InterPro"/>
</dbReference>
<dbReference type="NCBIfam" id="TIGR02258">
    <property type="entry name" value="2_5_ligase"/>
    <property type="match status" value="1"/>
</dbReference>
<name>A0A382N7M8_9ZZZZ</name>
<dbReference type="InterPro" id="IPR004175">
    <property type="entry name" value="RNA_CPDase"/>
</dbReference>
<dbReference type="PANTHER" id="PTHR35561:SF1">
    <property type="entry name" value="RNA 2',3'-CYCLIC PHOSPHODIESTERASE"/>
    <property type="match status" value="1"/>
</dbReference>
<dbReference type="EMBL" id="UINC01098312">
    <property type="protein sequence ID" value="SVC56740.1"/>
    <property type="molecule type" value="Genomic_DNA"/>
</dbReference>
<reference evidence="3" key="1">
    <citation type="submission" date="2018-05" db="EMBL/GenBank/DDBJ databases">
        <authorList>
            <person name="Lanie J.A."/>
            <person name="Ng W.-L."/>
            <person name="Kazmierczak K.M."/>
            <person name="Andrzejewski T.M."/>
            <person name="Davidsen T.M."/>
            <person name="Wayne K.J."/>
            <person name="Tettelin H."/>
            <person name="Glass J.I."/>
            <person name="Rusch D."/>
            <person name="Podicherti R."/>
            <person name="Tsui H.-C.T."/>
            <person name="Winkler M.E."/>
        </authorList>
    </citation>
    <scope>NUCLEOTIDE SEQUENCE</scope>
</reference>
<sequence length="194" mass="21896">MADSARGSGDLRTFIAAELSVPVREVITELIAKLLPCWPQGKVRWSKPENLHLTLRFLGATPQPQISPVSDALQVLCRKRRPISLMLKGLGAFPDIRRPNVIWVGLQQETEALIDLQRQIESTVCDLGWTAERRPFRPHLTIGRLRQTTRSQDTSWVDTEVPEISYSVNTVSLIESQLAPRGAIYQTLYQAQLE</sequence>
<dbReference type="GO" id="GO:0008664">
    <property type="term" value="F:RNA 2',3'-cyclic 3'-phosphodiesterase activity"/>
    <property type="evidence" value="ECO:0007669"/>
    <property type="project" value="InterPro"/>
</dbReference>
<dbReference type="SUPFAM" id="SSF55144">
    <property type="entry name" value="LigT-like"/>
    <property type="match status" value="1"/>
</dbReference>
<evidence type="ECO:0000313" key="3">
    <source>
        <dbReference type="EMBL" id="SVC56740.1"/>
    </source>
</evidence>
<proteinExistence type="inferred from homology"/>
<dbReference type="HAMAP" id="MF_01940">
    <property type="entry name" value="RNA_CPDase"/>
    <property type="match status" value="1"/>
</dbReference>
<accession>A0A382N7M8</accession>
<dbReference type="Gene3D" id="3.90.1140.10">
    <property type="entry name" value="Cyclic phosphodiesterase"/>
    <property type="match status" value="1"/>
</dbReference>
<dbReference type="PANTHER" id="PTHR35561">
    <property type="entry name" value="RNA 2',3'-CYCLIC PHOSPHODIESTERASE"/>
    <property type="match status" value="1"/>
</dbReference>
<gene>
    <name evidence="3" type="ORF">METZ01_LOCUS309594</name>
</gene>
<evidence type="ECO:0000256" key="1">
    <source>
        <dbReference type="ARBA" id="ARBA00022801"/>
    </source>
</evidence>
<feature type="domain" description="Phosphoesterase HXTX" evidence="2">
    <location>
        <begin position="23"/>
        <end position="103"/>
    </location>
</feature>
<keyword evidence="1" id="KW-0378">Hydrolase</keyword>
<organism evidence="3">
    <name type="scientific">marine metagenome</name>
    <dbReference type="NCBI Taxonomy" id="408172"/>
    <lineage>
        <taxon>unclassified sequences</taxon>
        <taxon>metagenomes</taxon>
        <taxon>ecological metagenomes</taxon>
    </lineage>
</organism>
<evidence type="ECO:0000259" key="2">
    <source>
        <dbReference type="Pfam" id="PF02834"/>
    </source>
</evidence>
<dbReference type="AlphaFoldDB" id="A0A382N7M8"/>
<dbReference type="Pfam" id="PF02834">
    <property type="entry name" value="LigT_PEase"/>
    <property type="match status" value="2"/>
</dbReference>
<protein>
    <recommendedName>
        <fullName evidence="2">Phosphoesterase HXTX domain-containing protein</fullName>
    </recommendedName>
</protein>